<dbReference type="PANTHER" id="PTHR13864">
    <property type="entry name" value="T-CELL ACUTE LYMPHOCYTIC LEUKEMIA/STEM CELL LEUKEMIA-RELATED"/>
    <property type="match status" value="1"/>
</dbReference>
<feature type="compositionally biased region" description="Basic residues" evidence="4">
    <location>
        <begin position="74"/>
        <end position="83"/>
    </location>
</feature>
<evidence type="ECO:0000256" key="4">
    <source>
        <dbReference type="SAM" id="MobiDB-lite"/>
    </source>
</evidence>
<feature type="compositionally biased region" description="Low complexity" evidence="4">
    <location>
        <begin position="84"/>
        <end position="99"/>
    </location>
</feature>
<gene>
    <name evidence="6" type="primary">EOG090X0D01</name>
</gene>
<dbReference type="InterPro" id="IPR036638">
    <property type="entry name" value="HLH_DNA-bd_sf"/>
</dbReference>
<dbReference type="InterPro" id="IPR040238">
    <property type="entry name" value="TAL-like"/>
</dbReference>
<accession>A0A4Y7NKS8</accession>
<dbReference type="AlphaFoldDB" id="A0A4Y7NKS8"/>
<keyword evidence="2" id="KW-0238">DNA-binding</keyword>
<dbReference type="PANTHER" id="PTHR13864:SF15">
    <property type="entry name" value="T-CELL ACUTE LYMPHOCYTIC LEUKEMIA PROTEIN 1 HOMOLOG-RELATED"/>
    <property type="match status" value="1"/>
</dbReference>
<dbReference type="SMART" id="SM00353">
    <property type="entry name" value="HLH"/>
    <property type="match status" value="1"/>
</dbReference>
<evidence type="ECO:0000256" key="1">
    <source>
        <dbReference type="ARBA" id="ARBA00023015"/>
    </source>
</evidence>
<dbReference type="SUPFAM" id="SSF47459">
    <property type="entry name" value="HLH, helix-loop-helix DNA-binding domain"/>
    <property type="match status" value="1"/>
</dbReference>
<sequence length="243" mass="27116">MASNSSDVDTSEFEDNSEFSPDSDDNDVTSRHEDDNKKLVVIKKEPTSGRSSHEESENIKAESPSIVSHSTSLHFRKRLHSKSRSLGSGVPSTSSSIGGRVTTRTLGEESNQSSNRPLIVFPRKTFSNSRERWRQQNVSGAFAELRKLVPTYPPEKKLSKNEILRLAIKYIRLLSNVLEWQKQQENSPSNPPSKPQVPGAVIHRRLARHPPQSGVESNTSSDGISMDPCDLSTLIDRRHSSLM</sequence>
<dbReference type="CDD" id="cd19708">
    <property type="entry name" value="bHLH_TS_dHLH3B_like"/>
    <property type="match status" value="1"/>
</dbReference>
<evidence type="ECO:0000313" key="6">
    <source>
        <dbReference type="EMBL" id="SVE93868.1"/>
    </source>
</evidence>
<dbReference type="FunFam" id="4.10.280.10:FF:000015">
    <property type="entry name" value="T-cell acute lymphocytic leukemia 1"/>
    <property type="match status" value="1"/>
</dbReference>
<feature type="compositionally biased region" description="Polar residues" evidence="4">
    <location>
        <begin position="102"/>
        <end position="115"/>
    </location>
</feature>
<dbReference type="GO" id="GO:0000981">
    <property type="term" value="F:DNA-binding transcription factor activity, RNA polymerase II-specific"/>
    <property type="evidence" value="ECO:0007669"/>
    <property type="project" value="InterPro"/>
</dbReference>
<feature type="compositionally biased region" description="Acidic residues" evidence="4">
    <location>
        <begin position="9"/>
        <end position="27"/>
    </location>
</feature>
<dbReference type="InterPro" id="IPR011598">
    <property type="entry name" value="bHLH_dom"/>
</dbReference>
<evidence type="ECO:0000256" key="3">
    <source>
        <dbReference type="ARBA" id="ARBA00023163"/>
    </source>
</evidence>
<dbReference type="EMBL" id="LR024249">
    <property type="protein sequence ID" value="SVE93868.1"/>
    <property type="molecule type" value="mRNA"/>
</dbReference>
<dbReference type="GO" id="GO:0046983">
    <property type="term" value="F:protein dimerization activity"/>
    <property type="evidence" value="ECO:0007669"/>
    <property type="project" value="InterPro"/>
</dbReference>
<evidence type="ECO:0000259" key="5">
    <source>
        <dbReference type="PROSITE" id="PS50888"/>
    </source>
</evidence>
<feature type="compositionally biased region" description="Basic and acidic residues" evidence="4">
    <location>
        <begin position="28"/>
        <end position="60"/>
    </location>
</feature>
<dbReference type="Pfam" id="PF00010">
    <property type="entry name" value="HLH"/>
    <property type="match status" value="1"/>
</dbReference>
<proteinExistence type="evidence at transcript level"/>
<dbReference type="Gene3D" id="4.10.280.10">
    <property type="entry name" value="Helix-loop-helix DNA-binding domain"/>
    <property type="match status" value="1"/>
</dbReference>
<reference evidence="6" key="1">
    <citation type="submission" date="2018-08" db="EMBL/GenBank/DDBJ databases">
        <authorList>
            <person name="Cornetti L."/>
        </authorList>
    </citation>
    <scope>NUCLEOTIDE SEQUENCE</scope>
    <source>
        <strain evidence="6">BE-ASS</strain>
    </source>
</reference>
<protein>
    <submittedName>
        <fullName evidence="6">EOG090X0D01</fullName>
    </submittedName>
</protein>
<feature type="domain" description="BHLH" evidence="5">
    <location>
        <begin position="122"/>
        <end position="174"/>
    </location>
</feature>
<keyword evidence="1" id="KW-0805">Transcription regulation</keyword>
<feature type="region of interest" description="Disordered" evidence="4">
    <location>
        <begin position="206"/>
        <end position="230"/>
    </location>
</feature>
<feature type="region of interest" description="Disordered" evidence="4">
    <location>
        <begin position="1"/>
        <end position="115"/>
    </location>
</feature>
<dbReference type="PROSITE" id="PS50888">
    <property type="entry name" value="BHLH"/>
    <property type="match status" value="1"/>
</dbReference>
<organism evidence="6">
    <name type="scientific">Scapholeberis mucronata</name>
    <dbReference type="NCBI Taxonomy" id="202097"/>
    <lineage>
        <taxon>Eukaryota</taxon>
        <taxon>Metazoa</taxon>
        <taxon>Ecdysozoa</taxon>
        <taxon>Arthropoda</taxon>
        <taxon>Crustacea</taxon>
        <taxon>Branchiopoda</taxon>
        <taxon>Diplostraca</taxon>
        <taxon>Cladocera</taxon>
        <taxon>Anomopoda</taxon>
        <taxon>Daphniidae</taxon>
        <taxon>Scapholeberis</taxon>
    </lineage>
</organism>
<evidence type="ECO:0000256" key="2">
    <source>
        <dbReference type="ARBA" id="ARBA00023125"/>
    </source>
</evidence>
<dbReference type="GO" id="GO:0000978">
    <property type="term" value="F:RNA polymerase II cis-regulatory region sequence-specific DNA binding"/>
    <property type="evidence" value="ECO:0007669"/>
    <property type="project" value="TreeGrafter"/>
</dbReference>
<feature type="compositionally biased region" description="Polar residues" evidence="4">
    <location>
        <begin position="214"/>
        <end position="223"/>
    </location>
</feature>
<name>A0A4Y7NKS8_9CRUS</name>
<keyword evidence="3" id="KW-0804">Transcription</keyword>